<keyword evidence="4" id="KW-1185">Reference proteome</keyword>
<evidence type="ECO:0000256" key="1">
    <source>
        <dbReference type="SAM" id="MobiDB-lite"/>
    </source>
</evidence>
<proteinExistence type="predicted"/>
<gene>
    <name evidence="3" type="ORF">AB0L16_15215</name>
</gene>
<dbReference type="PROSITE" id="PS51186">
    <property type="entry name" value="GNAT"/>
    <property type="match status" value="1"/>
</dbReference>
<dbReference type="InterPro" id="IPR000182">
    <property type="entry name" value="GNAT_dom"/>
</dbReference>
<feature type="region of interest" description="Disordered" evidence="1">
    <location>
        <begin position="187"/>
        <end position="210"/>
    </location>
</feature>
<dbReference type="Proteomes" id="UP001552594">
    <property type="component" value="Unassembled WGS sequence"/>
</dbReference>
<name>A0ABV3JZA2_STRON</name>
<dbReference type="CDD" id="cd04301">
    <property type="entry name" value="NAT_SF"/>
    <property type="match status" value="1"/>
</dbReference>
<dbReference type="PANTHER" id="PTHR43441">
    <property type="entry name" value="RIBOSOMAL-PROTEIN-SERINE ACETYLTRANSFERASE"/>
    <property type="match status" value="1"/>
</dbReference>
<dbReference type="InterPro" id="IPR016181">
    <property type="entry name" value="Acyl_CoA_acyltransferase"/>
</dbReference>
<dbReference type="RefSeq" id="WP_109281656.1">
    <property type="nucleotide sequence ID" value="NZ_JBFAUK010000010.1"/>
</dbReference>
<dbReference type="Pfam" id="PF13302">
    <property type="entry name" value="Acetyltransf_3"/>
    <property type="match status" value="1"/>
</dbReference>
<comment type="caution">
    <text evidence="3">The sequence shown here is derived from an EMBL/GenBank/DDBJ whole genome shotgun (WGS) entry which is preliminary data.</text>
</comment>
<evidence type="ECO:0000313" key="3">
    <source>
        <dbReference type="EMBL" id="MEV5507807.1"/>
    </source>
</evidence>
<protein>
    <submittedName>
        <fullName evidence="3">GNAT family N-acetyltransferase</fullName>
    </submittedName>
</protein>
<reference evidence="3 4" key="1">
    <citation type="submission" date="2024-06" db="EMBL/GenBank/DDBJ databases">
        <title>The Natural Products Discovery Center: Release of the First 8490 Sequenced Strains for Exploring Actinobacteria Biosynthetic Diversity.</title>
        <authorList>
            <person name="Kalkreuter E."/>
            <person name="Kautsar S.A."/>
            <person name="Yang D."/>
            <person name="Bader C.D."/>
            <person name="Teijaro C.N."/>
            <person name="Fluegel L."/>
            <person name="Davis C.M."/>
            <person name="Simpson J.R."/>
            <person name="Lauterbach L."/>
            <person name="Steele A.D."/>
            <person name="Gui C."/>
            <person name="Meng S."/>
            <person name="Li G."/>
            <person name="Viehrig K."/>
            <person name="Ye F."/>
            <person name="Su P."/>
            <person name="Kiefer A.F."/>
            <person name="Nichols A."/>
            <person name="Cepeda A.J."/>
            <person name="Yan W."/>
            <person name="Fan B."/>
            <person name="Jiang Y."/>
            <person name="Adhikari A."/>
            <person name="Zheng C.-J."/>
            <person name="Schuster L."/>
            <person name="Cowan T.M."/>
            <person name="Smanski M.J."/>
            <person name="Chevrette M.G."/>
            <person name="De Carvalho L.P.S."/>
            <person name="Shen B."/>
        </authorList>
    </citation>
    <scope>NUCLEOTIDE SEQUENCE [LARGE SCALE GENOMIC DNA]</scope>
    <source>
        <strain evidence="3 4">NPDC052347</strain>
    </source>
</reference>
<dbReference type="SUPFAM" id="SSF55729">
    <property type="entry name" value="Acyl-CoA N-acyltransferases (Nat)"/>
    <property type="match status" value="1"/>
</dbReference>
<feature type="domain" description="N-acetyltransferase" evidence="2">
    <location>
        <begin position="18"/>
        <end position="189"/>
    </location>
</feature>
<dbReference type="InterPro" id="IPR051908">
    <property type="entry name" value="Ribosomal_N-acetyltransferase"/>
</dbReference>
<organism evidence="3 4">
    <name type="scientific">Streptomyces orinoci</name>
    <name type="common">Streptoverticillium orinoci</name>
    <dbReference type="NCBI Taxonomy" id="67339"/>
    <lineage>
        <taxon>Bacteria</taxon>
        <taxon>Bacillati</taxon>
        <taxon>Actinomycetota</taxon>
        <taxon>Actinomycetes</taxon>
        <taxon>Kitasatosporales</taxon>
        <taxon>Streptomycetaceae</taxon>
        <taxon>Streptomyces</taxon>
    </lineage>
</organism>
<sequence length="210" mass="23172">MTQPTAWDGPLRPAHGDLRLRPWEEADLAVVLRGISDPDFRRWNAVTIPPPTEEGARDYLLRSMAGWREGRVASFAVVVTEAGREVVVGDVRLANFGWINRSARISYWVLPEYRGRGRASGAVEAVTRWGFGPALGLHRIELSHVLPNQASCRVAGRCGYLAEGTMRGEMPGSDGRMWDAHLHARLATDPAPGDQGQSSPVVQAPSWERR</sequence>
<evidence type="ECO:0000313" key="4">
    <source>
        <dbReference type="Proteomes" id="UP001552594"/>
    </source>
</evidence>
<accession>A0ABV3JZA2</accession>
<evidence type="ECO:0000259" key="2">
    <source>
        <dbReference type="PROSITE" id="PS51186"/>
    </source>
</evidence>
<dbReference type="EMBL" id="JBFAUK010000010">
    <property type="protein sequence ID" value="MEV5507807.1"/>
    <property type="molecule type" value="Genomic_DNA"/>
</dbReference>
<dbReference type="PANTHER" id="PTHR43441:SF10">
    <property type="entry name" value="ACETYLTRANSFERASE"/>
    <property type="match status" value="1"/>
</dbReference>
<dbReference type="Gene3D" id="3.40.630.30">
    <property type="match status" value="1"/>
</dbReference>